<name>A0A4Q0XAW5_9FLAO</name>
<sequence>MNKQEHYTPSYNSRRAFMQQMALCYMAAHLPLSFVGCADKEKSYVGSGKPPYKIWEEMLMALQTCPDYLDGRMKALVAAKDPEAIFNFVRDEIYLMPTSNKSIGYSGSQFKWGIKGVLRYGMATPREKAELLNQMLSEAGFTSKVMFERTDIGLDEAMSFFFRPIQRKYDLEVSKKQWKQWKKDLKVDADFKSEIPVFDRDLSKSNALAEKLWSFIPDKENLKTATFDFRWDNYRTPTVQFEKDGETFYAHLFDSEIPFGKLKNDGRLNDAEPVKLNDDKVEIKLTYREAIHPDKEMELISGSWNARDLIGSQVHFANLHGLNLEQSSYTPVGSLRIFTPTLAFQDFDATLEVMQERSFIADPFTLEGKKIQLADAEENANAPIIFKTTSPELLKSINAVSLKAIPVNKALVKLEVTPIDSEGKFVEGLQAGDFTFADNEQPTQVLMESNQQAPSILILYDGSFSMPKEYFSENMDRFVENLEKSILSNFPAAYIRKWETSSNLFTWLLKASKTSCDLIIFATDGDNEDVYNEEDFQSYTNGSPAIILNVNNSEAVHIKETFEKMAEVTNGFVLDAKDQAATLEKIANYVNGLEIPPYTFSFYALPVEKHEVVLQIDQKRLTAKAQFLLSIDEDLDVHVGIIGIYLDLLVGKTRVKRVLAGWDPITRRNQKPNNAHFQDVKSLMLGGTTFYFEGEGPTIATSIVDLLKYKLSTRGWGEALLEDDIETAKTEFEKGVYQYHPKAMSLLAPLEDHVTKSSFTFASGMRVGIYKQKLDVEGKKATESFDFLPTSNYESFVRDTGDAFQINLQKTAQLAIREAFLFKNSTYAALSNTPLIERMDAISKDWFKDLDTKNVDYYYWYERLYRGNNNFKVFDPSKVNTAYWEINPQGELYGILRDGTGGGSDEEILEELAQIMMLMRVYIAVIQKMGGVNSIGGTSLAIVAVYGVTLVRLYAIVCETIVLMDARGMNAKIAEALKDFARSVANIIFYSFGGSAFGEMPGLNQLIESIEATSNPYN</sequence>
<dbReference type="OrthoDB" id="812134at2"/>
<dbReference type="RefSeq" id="WP_129019052.1">
    <property type="nucleotide sequence ID" value="NZ_SDDZ01000021.1"/>
</dbReference>
<organism evidence="1 2">
    <name type="scientific">Gelidibacter gilvus</name>
    <dbReference type="NCBI Taxonomy" id="59602"/>
    <lineage>
        <taxon>Bacteria</taxon>
        <taxon>Pseudomonadati</taxon>
        <taxon>Bacteroidota</taxon>
        <taxon>Flavobacteriia</taxon>
        <taxon>Flavobacteriales</taxon>
        <taxon>Flavobacteriaceae</taxon>
        <taxon>Gelidibacter</taxon>
    </lineage>
</organism>
<dbReference type="AlphaFoldDB" id="A0A4Q0XAW5"/>
<comment type="caution">
    <text evidence="1">The sequence shown here is derived from an EMBL/GenBank/DDBJ whole genome shotgun (WGS) entry which is preliminary data.</text>
</comment>
<gene>
    <name evidence="1" type="ORF">ESZ48_18805</name>
</gene>
<reference evidence="1 2" key="1">
    <citation type="submission" date="2019-01" db="EMBL/GenBank/DDBJ databases">
        <title>Genome sequence of the Antarctic species Gelidibacter gilvus ACAM 158(T).</title>
        <authorList>
            <person name="Bowman J.P."/>
        </authorList>
    </citation>
    <scope>NUCLEOTIDE SEQUENCE [LARGE SCALE GENOMIC DNA]</scope>
    <source>
        <strain evidence="1 2">IC158</strain>
    </source>
</reference>
<evidence type="ECO:0000313" key="1">
    <source>
        <dbReference type="EMBL" id="RXJ43794.1"/>
    </source>
</evidence>
<evidence type="ECO:0000313" key="2">
    <source>
        <dbReference type="Proteomes" id="UP000289792"/>
    </source>
</evidence>
<accession>A0A4Q0XAW5</accession>
<dbReference type="EMBL" id="SDDZ01000021">
    <property type="protein sequence ID" value="RXJ43794.1"/>
    <property type="molecule type" value="Genomic_DNA"/>
</dbReference>
<dbReference type="Proteomes" id="UP000289792">
    <property type="component" value="Unassembled WGS sequence"/>
</dbReference>
<keyword evidence="2" id="KW-1185">Reference proteome</keyword>
<proteinExistence type="predicted"/>
<protein>
    <submittedName>
        <fullName evidence="1">Uncharacterized protein</fullName>
    </submittedName>
</protein>